<feature type="transmembrane region" description="Helical" evidence="7">
    <location>
        <begin position="20"/>
        <end position="40"/>
    </location>
</feature>
<comment type="caution">
    <text evidence="9">The sequence shown here is derived from an EMBL/GenBank/DDBJ whole genome shotgun (WGS) entry which is preliminary data.</text>
</comment>
<evidence type="ECO:0000313" key="9">
    <source>
        <dbReference type="EMBL" id="RFM32246.1"/>
    </source>
</evidence>
<dbReference type="GO" id="GO:0019842">
    <property type="term" value="F:vitamin binding"/>
    <property type="evidence" value="ECO:0007669"/>
    <property type="project" value="TreeGrafter"/>
</dbReference>
<feature type="transmembrane region" description="Helical" evidence="7">
    <location>
        <begin position="193"/>
        <end position="215"/>
    </location>
</feature>
<evidence type="ECO:0000313" key="10">
    <source>
        <dbReference type="Proteomes" id="UP000261174"/>
    </source>
</evidence>
<evidence type="ECO:0000256" key="2">
    <source>
        <dbReference type="ARBA" id="ARBA00022692"/>
    </source>
</evidence>
<dbReference type="Pfam" id="PF05090">
    <property type="entry name" value="HTTM"/>
    <property type="match status" value="1"/>
</dbReference>
<keyword evidence="5" id="KW-1015">Disulfide bond</keyword>
<sequence>MFNADSLPSRIWKPVDNTPLVLFRILLGFLLLFQSVNDILSGRVRTLFVEPSFTFPFIGFEWLRPLPGNGMYGYFLVMGFLAILVMLGAFYRLAMTGYTLLWTGTYLMQKCGYNNHYYLIIIICAFMCIMPAHRRLSVDVWRKPGIRSDFCPQWCSWFFIAQFGIVYTYAAIAKLYPDWLSGRYLASTLTSNPIRYLLCYLGIVYDFVITPCMLFRRTRAIGMIAALIFHITNAIVFTIGIFPFLALSAMLFFYPPNLVRQLFHWPEPAPLPTIPPLTGRKKLAVYAMGIYLLIQVLLPLRYLLFGTQPYWSEEGFRMSWRMMSRNKSGWVYFRVVNNDTHQSWIDEPEQRLNYATLNSLAGFPDLIWQYARHLKQGCAEKGMHHISIYAVSAVSLNGRHPQPLVDPKKDLANTPWEPYRHADWIVPLEPE</sequence>
<dbReference type="Pfam" id="PF22777">
    <property type="entry name" value="VKGC_lumenal_dom"/>
    <property type="match status" value="1"/>
</dbReference>
<dbReference type="EMBL" id="QTJV01000010">
    <property type="protein sequence ID" value="RFM32246.1"/>
    <property type="molecule type" value="Genomic_DNA"/>
</dbReference>
<keyword evidence="3 7" id="KW-1133">Transmembrane helix</keyword>
<evidence type="ECO:0000256" key="6">
    <source>
        <dbReference type="ARBA" id="ARBA00023239"/>
    </source>
</evidence>
<name>A0A3E1NWD8_9BACT</name>
<dbReference type="RefSeq" id="WP_116856332.1">
    <property type="nucleotide sequence ID" value="NZ_QTJV01000010.1"/>
</dbReference>
<feature type="transmembrane region" description="Helical" evidence="7">
    <location>
        <begin position="283"/>
        <end position="304"/>
    </location>
</feature>
<proteinExistence type="predicted"/>
<evidence type="ECO:0000256" key="3">
    <source>
        <dbReference type="ARBA" id="ARBA00022989"/>
    </source>
</evidence>
<dbReference type="InterPro" id="IPR053935">
    <property type="entry name" value="VKGC_lumenal_dom"/>
</dbReference>
<dbReference type="AlphaFoldDB" id="A0A3E1NWD8"/>
<accession>A0A3E1NWD8</accession>
<gene>
    <name evidence="9" type="ORF">DXN04_26080</name>
</gene>
<protein>
    <recommendedName>
        <fullName evidence="8">HTTM-like domain-containing protein</fullName>
    </recommendedName>
</protein>
<comment type="subcellular location">
    <subcellularLocation>
        <location evidence="1">Endomembrane system</location>
        <topology evidence="1">Multi-pass membrane protein</topology>
    </subcellularLocation>
</comment>
<evidence type="ECO:0000256" key="4">
    <source>
        <dbReference type="ARBA" id="ARBA00023136"/>
    </source>
</evidence>
<keyword evidence="6" id="KW-0456">Lyase</keyword>
<dbReference type="OrthoDB" id="341137at2"/>
<dbReference type="PANTHER" id="PTHR12639">
    <property type="entry name" value="VITAMIN K-DEPENDENT GAMMA-CARBOXYLASE"/>
    <property type="match status" value="1"/>
</dbReference>
<evidence type="ECO:0000256" key="5">
    <source>
        <dbReference type="ARBA" id="ARBA00023157"/>
    </source>
</evidence>
<dbReference type="Proteomes" id="UP000261174">
    <property type="component" value="Unassembled WGS sequence"/>
</dbReference>
<evidence type="ECO:0000256" key="1">
    <source>
        <dbReference type="ARBA" id="ARBA00004127"/>
    </source>
</evidence>
<dbReference type="InterPro" id="IPR007782">
    <property type="entry name" value="VKG_COase"/>
</dbReference>
<feature type="domain" description="HTTM-like" evidence="8">
    <location>
        <begin position="12"/>
        <end position="258"/>
    </location>
</feature>
<feature type="transmembrane region" description="Helical" evidence="7">
    <location>
        <begin position="115"/>
        <end position="133"/>
    </location>
</feature>
<keyword evidence="2 7" id="KW-0812">Transmembrane</keyword>
<keyword evidence="4 7" id="KW-0472">Membrane</keyword>
<dbReference type="InterPro" id="IPR053934">
    <property type="entry name" value="HTTM_dom"/>
</dbReference>
<feature type="transmembrane region" description="Helical" evidence="7">
    <location>
        <begin position="227"/>
        <end position="254"/>
    </location>
</feature>
<dbReference type="PANTHER" id="PTHR12639:SF7">
    <property type="entry name" value="HTTM DOMAIN-CONTAINING PROTEIN"/>
    <property type="match status" value="1"/>
</dbReference>
<dbReference type="InterPro" id="IPR011020">
    <property type="entry name" value="HTTM-like"/>
</dbReference>
<dbReference type="GO" id="GO:0012505">
    <property type="term" value="C:endomembrane system"/>
    <property type="evidence" value="ECO:0007669"/>
    <property type="project" value="UniProtKB-SubCell"/>
</dbReference>
<dbReference type="SMART" id="SM00752">
    <property type="entry name" value="HTTM"/>
    <property type="match status" value="1"/>
</dbReference>
<evidence type="ECO:0000259" key="8">
    <source>
        <dbReference type="SMART" id="SM00752"/>
    </source>
</evidence>
<organism evidence="9 10">
    <name type="scientific">Chitinophaga silvisoli</name>
    <dbReference type="NCBI Taxonomy" id="2291814"/>
    <lineage>
        <taxon>Bacteria</taxon>
        <taxon>Pseudomonadati</taxon>
        <taxon>Bacteroidota</taxon>
        <taxon>Chitinophagia</taxon>
        <taxon>Chitinophagales</taxon>
        <taxon>Chitinophagaceae</taxon>
        <taxon>Chitinophaga</taxon>
    </lineage>
</organism>
<feature type="transmembrane region" description="Helical" evidence="7">
    <location>
        <begin position="154"/>
        <end position="173"/>
    </location>
</feature>
<keyword evidence="10" id="KW-1185">Reference proteome</keyword>
<reference evidence="9 10" key="1">
    <citation type="submission" date="2018-08" db="EMBL/GenBank/DDBJ databases">
        <title>Chitinophaga sp. K20C18050901, a novel bacterium isolated from forest soil.</title>
        <authorList>
            <person name="Wang C."/>
        </authorList>
    </citation>
    <scope>NUCLEOTIDE SEQUENCE [LARGE SCALE GENOMIC DNA]</scope>
    <source>
        <strain evidence="9 10">K20C18050901</strain>
    </source>
</reference>
<dbReference type="GO" id="GO:0008488">
    <property type="term" value="F:gamma-glutamyl carboxylase activity"/>
    <property type="evidence" value="ECO:0007669"/>
    <property type="project" value="InterPro"/>
</dbReference>
<evidence type="ECO:0000256" key="7">
    <source>
        <dbReference type="SAM" id="Phobius"/>
    </source>
</evidence>
<feature type="transmembrane region" description="Helical" evidence="7">
    <location>
        <begin position="72"/>
        <end position="95"/>
    </location>
</feature>